<reference evidence="4 5" key="1">
    <citation type="submission" date="2010-08" db="EMBL/GenBank/DDBJ databases">
        <authorList>
            <person name="Weinstock G."/>
            <person name="Sodergren E."/>
            <person name="Clifton S."/>
            <person name="Fulton L."/>
            <person name="Fulton B."/>
            <person name="Courtney L."/>
            <person name="Fronick C."/>
            <person name="Harrison M."/>
            <person name="Strong C."/>
            <person name="Farmer C."/>
            <person name="Delahaunty K."/>
            <person name="Markovic C."/>
            <person name="Hall O."/>
            <person name="Minx P."/>
            <person name="Tomlinson C."/>
            <person name="Mitreva M."/>
            <person name="Hou S."/>
            <person name="Chen J."/>
            <person name="Wollam A."/>
            <person name="Pepin K.H."/>
            <person name="Johnson M."/>
            <person name="Bhonagiri V."/>
            <person name="Zhang X."/>
            <person name="Suruliraj S."/>
            <person name="Warren W."/>
            <person name="Chinwalla A."/>
            <person name="Mardis E.R."/>
            <person name="Wilson R.K."/>
        </authorList>
    </citation>
    <scope>NUCLEOTIDE SEQUENCE [LARGE SCALE GENOMIC DNA]</scope>
    <source>
        <strain evidence="4 5">KLE1255</strain>
    </source>
</reference>
<dbReference type="EMBL" id="AECU01000097">
    <property type="protein sequence ID" value="EFQ07326.1"/>
    <property type="molecule type" value="Genomic_DNA"/>
</dbReference>
<dbReference type="eggNOG" id="COG5525">
    <property type="taxonomic scope" value="Bacteria"/>
</dbReference>
<organism evidence="4 5">
    <name type="scientific">Faecalibacterium cf. prausnitzii KLE1255</name>
    <dbReference type="NCBI Taxonomy" id="748224"/>
    <lineage>
        <taxon>Bacteria</taxon>
        <taxon>Bacillati</taxon>
        <taxon>Bacillota</taxon>
        <taxon>Clostridia</taxon>
        <taxon>Eubacteriales</taxon>
        <taxon>Oscillospiraceae</taxon>
        <taxon>Faecalibacterium</taxon>
    </lineage>
</organism>
<dbReference type="InterPro" id="IPR008866">
    <property type="entry name" value="Phage_lambda_GpA-like"/>
</dbReference>
<dbReference type="Gene3D" id="3.40.50.300">
    <property type="entry name" value="P-loop containing nucleotide triphosphate hydrolases"/>
    <property type="match status" value="1"/>
</dbReference>
<evidence type="ECO:0000313" key="4">
    <source>
        <dbReference type="EMBL" id="EFQ07326.1"/>
    </source>
</evidence>
<comment type="caution">
    <text evidence="4">The sequence shown here is derived from an EMBL/GenBank/DDBJ whole genome shotgun (WGS) entry which is preliminary data.</text>
</comment>
<dbReference type="OrthoDB" id="5181253at2"/>
<dbReference type="STRING" id="748224.HMPREF9436_01150"/>
<dbReference type="InterPro" id="IPR027417">
    <property type="entry name" value="P-loop_NTPase"/>
</dbReference>
<protein>
    <submittedName>
        <fullName evidence="4">Phage terminase large subunit (GpA)</fullName>
    </submittedName>
</protein>
<dbReference type="BioCyc" id="FCF748224-HMP:GTSS-2601-MONOMER"/>
<dbReference type="InterPro" id="IPR046454">
    <property type="entry name" value="GpA_endonuclease"/>
</dbReference>
<dbReference type="GO" id="GO:0004519">
    <property type="term" value="F:endonuclease activity"/>
    <property type="evidence" value="ECO:0007669"/>
    <property type="project" value="InterPro"/>
</dbReference>
<dbReference type="HOGENOM" id="CLU_023850_4_1_9"/>
<evidence type="ECO:0000259" key="3">
    <source>
        <dbReference type="Pfam" id="PF20454"/>
    </source>
</evidence>
<dbReference type="InterPro" id="IPR051220">
    <property type="entry name" value="TFA_Chaperone"/>
</dbReference>
<dbReference type="InterPro" id="IPR046453">
    <property type="entry name" value="GpA_ATPase"/>
</dbReference>
<dbReference type="AlphaFoldDB" id="E2ZHL1"/>
<dbReference type="GO" id="GO:0016887">
    <property type="term" value="F:ATP hydrolysis activity"/>
    <property type="evidence" value="ECO:0007669"/>
    <property type="project" value="InterPro"/>
</dbReference>
<name>E2ZHL1_9FIRM</name>
<dbReference type="Pfam" id="PF05876">
    <property type="entry name" value="GpA_ATPase"/>
    <property type="match status" value="1"/>
</dbReference>
<dbReference type="GO" id="GO:0005524">
    <property type="term" value="F:ATP binding"/>
    <property type="evidence" value="ECO:0007669"/>
    <property type="project" value="InterPro"/>
</dbReference>
<feature type="domain" description="Phage terminase large subunit GpA ATPase" evidence="2">
    <location>
        <begin position="51"/>
        <end position="294"/>
    </location>
</feature>
<dbReference type="Pfam" id="PF20454">
    <property type="entry name" value="GpA_nuclease"/>
    <property type="match status" value="1"/>
</dbReference>
<accession>E2ZHL1</accession>
<feature type="domain" description="Terminase large subunit GpA endonuclease" evidence="3">
    <location>
        <begin position="306"/>
        <end position="588"/>
    </location>
</feature>
<gene>
    <name evidence="4" type="ORF">HMPREF9436_01150</name>
</gene>
<feature type="region of interest" description="Disordered" evidence="1">
    <location>
        <begin position="593"/>
        <end position="619"/>
    </location>
</feature>
<proteinExistence type="inferred from homology"/>
<evidence type="ECO:0000259" key="2">
    <source>
        <dbReference type="Pfam" id="PF05876"/>
    </source>
</evidence>
<sequence>MNRNVKKKRIVKLEPQTVELFAEVLSKLRPPPPLTVSQWADRYRVLSAESSAEPGRWHTEKAPYQRAIMDAIGDPHVRSVVVMSAAQIGKTDAFILNPLGYYMDYAPCPVMCMQPTLDMGQTLSKDRIAPMIRDTPRLTGLVDTKSRYAGNTVMKKNFPGGHITIVGANSPSSLASRPIKVLLADEIDRYPKSAGTEGDPLDLAKKRQTTFWDYKTVMVSTPTIKGDSRIEDAYLLSTQEEWNVPCPECGAYQPFLWENVKFDKDDLDKGIGYVCRECGCVSNEYRWKEQGKYGKYVAANPGAESRGFHLNTLASTFVGWKEIVTKFIEAKIALDHGNPEQMKVWVNTELGETWEERGIQLEDIELFNRREIYAAEVPDDVLYLTAGVDVQDDRFEVEVVGWGEGTESWGVRYQKIFGDMLSDQVWDDLDNFLLRTWRKADGTAYPLLATCIDSGGHHTDEVYRFAKERLNRRIFAIKGMGGAGVPFIRNPSKNNRVRADLFILGVDAGKTTIYQRLEVKTPGPNYCHFPSNEEAGYTEEYFKGLTAEKKVVRFVKGHLKEYWEIKDKEHKRNEPLDLRNYATAALAISRPVLKKPDADGTPAQPVKKSRGRRQLSGGI</sequence>
<evidence type="ECO:0000256" key="1">
    <source>
        <dbReference type="SAM" id="MobiDB-lite"/>
    </source>
</evidence>
<evidence type="ECO:0000313" key="5">
    <source>
        <dbReference type="Proteomes" id="UP000006028"/>
    </source>
</evidence>
<dbReference type="PANTHER" id="PTHR34413">
    <property type="entry name" value="PROPHAGE TAIL FIBER ASSEMBLY PROTEIN HOMOLOG TFAE-RELATED-RELATED"/>
    <property type="match status" value="1"/>
</dbReference>
<dbReference type="HAMAP" id="MF_04144">
    <property type="entry name" value="TERL_LAMBDA"/>
    <property type="match status" value="1"/>
</dbReference>
<dbReference type="PANTHER" id="PTHR34413:SF2">
    <property type="entry name" value="PROPHAGE TAIL FIBER ASSEMBLY PROTEIN HOMOLOG TFAE-RELATED"/>
    <property type="match status" value="1"/>
</dbReference>
<dbReference type="Proteomes" id="UP000006028">
    <property type="component" value="Unassembled WGS sequence"/>
</dbReference>